<dbReference type="AlphaFoldDB" id="X1MNP4"/>
<sequence>MVAAPQYGTIVLQGLRTGRIYNVDAYFSDVVDALSNFDGGGGAGATSPTSFTCPENVLLLDFSIVTGMTDTTKIQVLRGNQPTGDFLRFTQYLTTAPVRSPVRLGFRMGTELRCIQKA</sequence>
<organism evidence="1">
    <name type="scientific">marine sediment metagenome</name>
    <dbReference type="NCBI Taxonomy" id="412755"/>
    <lineage>
        <taxon>unclassified sequences</taxon>
        <taxon>metagenomes</taxon>
        <taxon>ecological metagenomes</taxon>
    </lineage>
</organism>
<name>X1MNP4_9ZZZZ</name>
<reference evidence="1" key="1">
    <citation type="journal article" date="2014" name="Front. Microbiol.">
        <title>High frequency of phylogenetically diverse reductive dehalogenase-homologous genes in deep subseafloor sedimentary metagenomes.</title>
        <authorList>
            <person name="Kawai M."/>
            <person name="Futagami T."/>
            <person name="Toyoda A."/>
            <person name="Takaki Y."/>
            <person name="Nishi S."/>
            <person name="Hori S."/>
            <person name="Arai W."/>
            <person name="Tsubouchi T."/>
            <person name="Morono Y."/>
            <person name="Uchiyama I."/>
            <person name="Ito T."/>
            <person name="Fujiyama A."/>
            <person name="Inagaki F."/>
            <person name="Takami H."/>
        </authorList>
    </citation>
    <scope>NUCLEOTIDE SEQUENCE</scope>
    <source>
        <strain evidence="1">Expedition CK06-06</strain>
    </source>
</reference>
<comment type="caution">
    <text evidence="1">The sequence shown here is derived from an EMBL/GenBank/DDBJ whole genome shotgun (WGS) entry which is preliminary data.</text>
</comment>
<evidence type="ECO:0000313" key="1">
    <source>
        <dbReference type="EMBL" id="GAI16310.1"/>
    </source>
</evidence>
<accession>X1MNP4</accession>
<dbReference type="EMBL" id="BARV01009459">
    <property type="protein sequence ID" value="GAI16310.1"/>
    <property type="molecule type" value="Genomic_DNA"/>
</dbReference>
<protein>
    <submittedName>
        <fullName evidence="1">Uncharacterized protein</fullName>
    </submittedName>
</protein>
<gene>
    <name evidence="1" type="ORF">S06H3_18654</name>
</gene>
<proteinExistence type="predicted"/>